<dbReference type="PANTHER" id="PTHR11247">
    <property type="entry name" value="PALMITOYL-PROTEIN THIOESTERASE/DOLICHYLDIPHOSPHATASE 1"/>
    <property type="match status" value="1"/>
</dbReference>
<dbReference type="UniPathway" id="UPA00378"/>
<dbReference type="AlphaFoldDB" id="A0A2P6MW51"/>
<proteinExistence type="inferred from homology"/>
<protein>
    <recommendedName>
        <fullName evidence="2">Dolichyldiphosphatase</fullName>
        <ecNumber evidence="2">3.6.1.43</ecNumber>
    </recommendedName>
</protein>
<dbReference type="GO" id="GO:0005789">
    <property type="term" value="C:endoplasmic reticulum membrane"/>
    <property type="evidence" value="ECO:0007669"/>
    <property type="project" value="UniProtKB-SubCell"/>
</dbReference>
<dbReference type="GO" id="GO:0008610">
    <property type="term" value="P:lipid biosynthetic process"/>
    <property type="evidence" value="ECO:0007669"/>
    <property type="project" value="TreeGrafter"/>
</dbReference>
<evidence type="ECO:0000313" key="5">
    <source>
        <dbReference type="Proteomes" id="UP000241769"/>
    </source>
</evidence>
<keyword evidence="2" id="KW-0256">Endoplasmic reticulum</keyword>
<dbReference type="GO" id="GO:0006487">
    <property type="term" value="P:protein N-linked glycosylation"/>
    <property type="evidence" value="ECO:0007669"/>
    <property type="project" value="UniProtKB-UniRule"/>
</dbReference>
<dbReference type="Pfam" id="PF01569">
    <property type="entry name" value="PAP2"/>
    <property type="match status" value="1"/>
</dbReference>
<evidence type="ECO:0000259" key="3">
    <source>
        <dbReference type="SMART" id="SM00014"/>
    </source>
</evidence>
<dbReference type="FunCoup" id="A0A2P6MW51">
    <property type="interactions" value="665"/>
</dbReference>
<comment type="catalytic activity">
    <reaction evidence="2">
        <text>a di-trans,poly-cis-dolichyl diphosphate + H2O = a di-trans,poly-cis-dolichyl phosphate + phosphate + H(+)</text>
        <dbReference type="Rhea" id="RHEA:14385"/>
        <dbReference type="Rhea" id="RHEA-COMP:19498"/>
        <dbReference type="Rhea" id="RHEA-COMP:19506"/>
        <dbReference type="ChEBI" id="CHEBI:15377"/>
        <dbReference type="ChEBI" id="CHEBI:15378"/>
        <dbReference type="ChEBI" id="CHEBI:43474"/>
        <dbReference type="ChEBI" id="CHEBI:57497"/>
        <dbReference type="ChEBI" id="CHEBI:57683"/>
        <dbReference type="EC" id="3.6.1.43"/>
    </reaction>
</comment>
<sequence length="221" mass="25130">MGHKAFSLTLVFYEEGDPLSLILAIFTLAPLFIVGGFVAALIVRRELQMLYFFIGQLLNEVFNMVLKKVIREPRPPGAGKLGKTSYGMPSDHAQFMFFFAMFVTLLTLTKRISFPNKFVRAGVISSVYLLSVIVAYSRIYLGLHTWPQIIAGGIIGSITGAVYFYLLHVLASSFIRQHISKRILDHPLSRVFYIIDVSMIKGDLMEEEYNLWLRLADRKKK</sequence>
<feature type="transmembrane region" description="Helical" evidence="2">
    <location>
        <begin position="20"/>
        <end position="42"/>
    </location>
</feature>
<dbReference type="InParanoid" id="A0A2P6MW51"/>
<feature type="domain" description="Phosphatidic acid phosphatase type 2/haloperoxidase" evidence="3">
    <location>
        <begin position="49"/>
        <end position="164"/>
    </location>
</feature>
<gene>
    <name evidence="4" type="ORF">PROFUN_01657</name>
</gene>
<keyword evidence="2" id="KW-0812">Transmembrane</keyword>
<feature type="transmembrane region" description="Helical" evidence="2">
    <location>
        <begin position="121"/>
        <end position="143"/>
    </location>
</feature>
<dbReference type="GO" id="GO:0047874">
    <property type="term" value="F:dolichyldiphosphatase activity"/>
    <property type="evidence" value="ECO:0007669"/>
    <property type="project" value="UniProtKB-UniRule"/>
</dbReference>
<feature type="transmembrane region" description="Helical" evidence="2">
    <location>
        <begin position="92"/>
        <end position="109"/>
    </location>
</feature>
<organism evidence="4 5">
    <name type="scientific">Planoprotostelium fungivorum</name>
    <dbReference type="NCBI Taxonomy" id="1890364"/>
    <lineage>
        <taxon>Eukaryota</taxon>
        <taxon>Amoebozoa</taxon>
        <taxon>Evosea</taxon>
        <taxon>Variosea</taxon>
        <taxon>Cavosteliida</taxon>
        <taxon>Cavosteliaceae</taxon>
        <taxon>Planoprotostelium</taxon>
    </lineage>
</organism>
<name>A0A2P6MW51_9EUKA</name>
<reference evidence="4 5" key="1">
    <citation type="journal article" date="2018" name="Genome Biol. Evol.">
        <title>Multiple Roots of Fruiting Body Formation in Amoebozoa.</title>
        <authorList>
            <person name="Hillmann F."/>
            <person name="Forbes G."/>
            <person name="Novohradska S."/>
            <person name="Ferling I."/>
            <person name="Riege K."/>
            <person name="Groth M."/>
            <person name="Westermann M."/>
            <person name="Marz M."/>
            <person name="Spaller T."/>
            <person name="Winckler T."/>
            <person name="Schaap P."/>
            <person name="Glockner G."/>
        </authorList>
    </citation>
    <scope>NUCLEOTIDE SEQUENCE [LARGE SCALE GENOMIC DNA]</scope>
    <source>
        <strain evidence="4 5">Jena</strain>
    </source>
</reference>
<comment type="function">
    <text evidence="2">Required for efficient N-glycosylation. Necessary for maintaining optimal levels of dolichol-linked oligosaccharides. Hydrolyzes dolichyl pyrophosphate at a very high rate and dolichyl monophosphate at a much lower rate. Does not act on phosphatidate.</text>
</comment>
<comment type="caution">
    <text evidence="4">The sequence shown here is derived from an EMBL/GenBank/DDBJ whole genome shotgun (WGS) entry which is preliminary data.</text>
</comment>
<accession>A0A2P6MW51</accession>
<keyword evidence="2" id="KW-1133">Transmembrane helix</keyword>
<dbReference type="Proteomes" id="UP000241769">
    <property type="component" value="Unassembled WGS sequence"/>
</dbReference>
<keyword evidence="5" id="KW-1185">Reference proteome</keyword>
<dbReference type="SMART" id="SM00014">
    <property type="entry name" value="acidPPc"/>
    <property type="match status" value="1"/>
</dbReference>
<dbReference type="EMBL" id="MDYQ01000353">
    <property type="protein sequence ID" value="PRP75941.1"/>
    <property type="molecule type" value="Genomic_DNA"/>
</dbReference>
<dbReference type="SUPFAM" id="SSF48317">
    <property type="entry name" value="Acid phosphatase/Vanadium-dependent haloperoxidase"/>
    <property type="match status" value="1"/>
</dbReference>
<evidence type="ECO:0000256" key="1">
    <source>
        <dbReference type="ARBA" id="ARBA00022801"/>
    </source>
</evidence>
<dbReference type="Gene3D" id="1.20.144.10">
    <property type="entry name" value="Phosphatidic acid phosphatase type 2/haloperoxidase"/>
    <property type="match status" value="1"/>
</dbReference>
<evidence type="ECO:0000313" key="4">
    <source>
        <dbReference type="EMBL" id="PRP75941.1"/>
    </source>
</evidence>
<keyword evidence="2" id="KW-0472">Membrane</keyword>
<comment type="subcellular location">
    <subcellularLocation>
        <location evidence="2">Endoplasmic reticulum membrane</location>
        <topology evidence="2">Multi-pass membrane protein</topology>
    </subcellularLocation>
</comment>
<evidence type="ECO:0000256" key="2">
    <source>
        <dbReference type="RuleBase" id="RU367078"/>
    </source>
</evidence>
<feature type="transmembrane region" description="Helical" evidence="2">
    <location>
        <begin position="149"/>
        <end position="171"/>
    </location>
</feature>
<dbReference type="STRING" id="1890364.A0A2P6MW51"/>
<dbReference type="InterPro" id="IPR036938">
    <property type="entry name" value="PAP2/HPO_sf"/>
</dbReference>
<dbReference type="OrthoDB" id="302705at2759"/>
<dbReference type="EC" id="3.6.1.43" evidence="2"/>
<keyword evidence="1 2" id="KW-0378">Hydrolase</keyword>
<dbReference type="PANTHER" id="PTHR11247:SF1">
    <property type="entry name" value="DOLICHYLDIPHOSPHATASE 1"/>
    <property type="match status" value="1"/>
</dbReference>
<comment type="pathway">
    <text evidence="2">Protein modification; protein glycosylation.</text>
</comment>
<dbReference type="InterPro" id="IPR000326">
    <property type="entry name" value="PAP2/HPO"/>
</dbReference>
<comment type="similarity">
    <text evidence="2">Belongs to the dolichyldiphosphatase family.</text>
</comment>